<keyword evidence="1" id="KW-0805">Transcription regulation</keyword>
<dbReference type="InterPro" id="IPR036271">
    <property type="entry name" value="Tet_transcr_reg_TetR-rel_C_sf"/>
</dbReference>
<dbReference type="PANTHER" id="PTHR47506:SF3">
    <property type="entry name" value="HTH-TYPE TRANSCRIPTIONAL REGULATOR LMRA"/>
    <property type="match status" value="1"/>
</dbReference>
<keyword evidence="2 4" id="KW-0238">DNA-binding</keyword>
<evidence type="ECO:0000256" key="1">
    <source>
        <dbReference type="ARBA" id="ARBA00023015"/>
    </source>
</evidence>
<dbReference type="PRINTS" id="PR00455">
    <property type="entry name" value="HTHTETR"/>
</dbReference>
<proteinExistence type="predicted"/>
<comment type="caution">
    <text evidence="6">The sequence shown here is derived from an EMBL/GenBank/DDBJ whole genome shotgun (WGS) entry which is preliminary data.</text>
</comment>
<keyword evidence="3" id="KW-0804">Transcription</keyword>
<evidence type="ECO:0000256" key="4">
    <source>
        <dbReference type="PROSITE-ProRule" id="PRU00335"/>
    </source>
</evidence>
<dbReference type="Proteomes" id="UP001465153">
    <property type="component" value="Unassembled WGS sequence"/>
</dbReference>
<dbReference type="Gene3D" id="1.10.357.10">
    <property type="entry name" value="Tetracycline Repressor, domain 2"/>
    <property type="match status" value="1"/>
</dbReference>
<dbReference type="EMBL" id="BAABWN010000021">
    <property type="protein sequence ID" value="GAA6170218.1"/>
    <property type="molecule type" value="Genomic_DNA"/>
</dbReference>
<organism evidence="6 7">
    <name type="scientific">Sessilibacter corallicola</name>
    <dbReference type="NCBI Taxonomy" id="2904075"/>
    <lineage>
        <taxon>Bacteria</taxon>
        <taxon>Pseudomonadati</taxon>
        <taxon>Pseudomonadota</taxon>
        <taxon>Gammaproteobacteria</taxon>
        <taxon>Cellvibrionales</taxon>
        <taxon>Cellvibrionaceae</taxon>
        <taxon>Sessilibacter</taxon>
    </lineage>
</organism>
<protein>
    <submittedName>
        <fullName evidence="6">TetR/AcrR family transcriptional regulator</fullName>
    </submittedName>
</protein>
<dbReference type="SUPFAM" id="SSF46689">
    <property type="entry name" value="Homeodomain-like"/>
    <property type="match status" value="1"/>
</dbReference>
<dbReference type="Pfam" id="PF00440">
    <property type="entry name" value="TetR_N"/>
    <property type="match status" value="1"/>
</dbReference>
<accession>A0ABQ0AEZ6</accession>
<keyword evidence="7" id="KW-1185">Reference proteome</keyword>
<name>A0ABQ0AEZ6_9GAMM</name>
<sequence>MLPASHKFSQLKFMPRNPKDHCQPGSKPKVKDRIFDAASDLFYKKGIYCVGIDAIVSEAETNKMSLYRNFESKDELVTEYIKSQNNVHKEKWDNIVNEHQDSPVEAIIAIFHEIQTKKTDSCNGCPTANVAIELRGHNHPALSLIFESRGDVLQRFIDLSQAAGAKNPSQLADTLVLLFEGCVMTKVTFPDQSWPGNNITDIVKNILKSELGSDCF</sequence>
<gene>
    <name evidence="6" type="ORF">NBRC116591_40320</name>
</gene>
<feature type="DNA-binding region" description="H-T-H motif" evidence="4">
    <location>
        <begin position="51"/>
        <end position="70"/>
    </location>
</feature>
<evidence type="ECO:0000256" key="2">
    <source>
        <dbReference type="ARBA" id="ARBA00023125"/>
    </source>
</evidence>
<dbReference type="PROSITE" id="PS50977">
    <property type="entry name" value="HTH_TETR_2"/>
    <property type="match status" value="1"/>
</dbReference>
<dbReference type="SUPFAM" id="SSF48498">
    <property type="entry name" value="Tetracyclin repressor-like, C-terminal domain"/>
    <property type="match status" value="1"/>
</dbReference>
<dbReference type="InterPro" id="IPR009057">
    <property type="entry name" value="Homeodomain-like_sf"/>
</dbReference>
<evidence type="ECO:0000313" key="7">
    <source>
        <dbReference type="Proteomes" id="UP001465153"/>
    </source>
</evidence>
<feature type="domain" description="HTH tetR-type" evidence="5">
    <location>
        <begin position="28"/>
        <end position="88"/>
    </location>
</feature>
<evidence type="ECO:0000259" key="5">
    <source>
        <dbReference type="PROSITE" id="PS50977"/>
    </source>
</evidence>
<evidence type="ECO:0000313" key="6">
    <source>
        <dbReference type="EMBL" id="GAA6170218.1"/>
    </source>
</evidence>
<dbReference type="PANTHER" id="PTHR47506">
    <property type="entry name" value="TRANSCRIPTIONAL REGULATORY PROTEIN"/>
    <property type="match status" value="1"/>
</dbReference>
<dbReference type="InterPro" id="IPR001647">
    <property type="entry name" value="HTH_TetR"/>
</dbReference>
<reference evidence="6 7" key="1">
    <citation type="submission" date="2024-04" db="EMBL/GenBank/DDBJ databases">
        <title>Draft genome sequence of Sessilibacter corallicola NBRC 116591.</title>
        <authorList>
            <person name="Miyakawa T."/>
            <person name="Kusuya Y."/>
            <person name="Miura T."/>
        </authorList>
    </citation>
    <scope>NUCLEOTIDE SEQUENCE [LARGE SCALE GENOMIC DNA]</scope>
    <source>
        <strain evidence="6 7">KU-00831-HH</strain>
    </source>
</reference>
<evidence type="ECO:0000256" key="3">
    <source>
        <dbReference type="ARBA" id="ARBA00023163"/>
    </source>
</evidence>